<comment type="caution">
    <text evidence="6">The sequence shown here is derived from an EMBL/GenBank/DDBJ whole genome shotgun (WGS) entry which is preliminary data.</text>
</comment>
<evidence type="ECO:0000313" key="5">
    <source>
        <dbReference type="EMBL" id="KAK6995881.1"/>
    </source>
</evidence>
<dbReference type="EMBL" id="JAWWNJ010000101">
    <property type="protein sequence ID" value="KAK6995879.1"/>
    <property type="molecule type" value="Genomic_DNA"/>
</dbReference>
<evidence type="ECO:0000313" key="7">
    <source>
        <dbReference type="EMBL" id="KAK6995885.1"/>
    </source>
</evidence>
<protein>
    <submittedName>
        <fullName evidence="6">Uncharacterized protein</fullName>
    </submittedName>
</protein>
<organism evidence="6 8">
    <name type="scientific">Favolaschia claudopus</name>
    <dbReference type="NCBI Taxonomy" id="2862362"/>
    <lineage>
        <taxon>Eukaryota</taxon>
        <taxon>Fungi</taxon>
        <taxon>Dikarya</taxon>
        <taxon>Basidiomycota</taxon>
        <taxon>Agaricomycotina</taxon>
        <taxon>Agaricomycetes</taxon>
        <taxon>Agaricomycetidae</taxon>
        <taxon>Agaricales</taxon>
        <taxon>Marasmiineae</taxon>
        <taxon>Mycenaceae</taxon>
        <taxon>Favolaschia</taxon>
    </lineage>
</organism>
<evidence type="ECO:0000313" key="4">
    <source>
        <dbReference type="EMBL" id="KAK6995879.1"/>
    </source>
</evidence>
<evidence type="ECO:0000313" key="6">
    <source>
        <dbReference type="EMBL" id="KAK6995883.1"/>
    </source>
</evidence>
<evidence type="ECO:0000313" key="8">
    <source>
        <dbReference type="Proteomes" id="UP001362999"/>
    </source>
</evidence>
<name>A0AAV9ZXP2_9AGAR</name>
<sequence>MECTRQYQSTDVKVWDNHTARTLSFGKETTDQAIQQGNARVSNGIQQDVGELAAHSCPLERKGNPGAPSQRQQYITKYGTPQSLIVANQPSLTLSNTFRVIYPPDHGAAWRAVSISTKQPRTKPTQLHPSEQL</sequence>
<evidence type="ECO:0000313" key="3">
    <source>
        <dbReference type="EMBL" id="KAK6995877.1"/>
    </source>
</evidence>
<reference evidence="6 8" key="1">
    <citation type="journal article" date="2024" name="J Genomics">
        <title>Draft genome sequencing and assembly of Favolaschia claudopus CIRM-BRFM 2984 isolated from oak limbs.</title>
        <authorList>
            <person name="Navarro D."/>
            <person name="Drula E."/>
            <person name="Chaduli D."/>
            <person name="Cazenave R."/>
            <person name="Ahrendt S."/>
            <person name="Wang J."/>
            <person name="Lipzen A."/>
            <person name="Daum C."/>
            <person name="Barry K."/>
            <person name="Grigoriev I.V."/>
            <person name="Favel A."/>
            <person name="Rosso M.N."/>
            <person name="Martin F."/>
        </authorList>
    </citation>
    <scope>NUCLEOTIDE SEQUENCE [LARGE SCALE GENOMIC DNA]</scope>
    <source>
        <strain evidence="6 8">CIRM-BRFM 2984</strain>
    </source>
</reference>
<dbReference type="EMBL" id="JAWWNJ010000101">
    <property type="protein sequence ID" value="KAK6995877.1"/>
    <property type="molecule type" value="Genomic_DNA"/>
</dbReference>
<dbReference type="EMBL" id="JAWWNJ010000101">
    <property type="protein sequence ID" value="KAK6995876.1"/>
    <property type="molecule type" value="Genomic_DNA"/>
</dbReference>
<dbReference type="Proteomes" id="UP001362999">
    <property type="component" value="Unassembled WGS sequence"/>
</dbReference>
<dbReference type="EMBL" id="JAWWNJ010000101">
    <property type="protein sequence ID" value="KAK6995885.1"/>
    <property type="molecule type" value="Genomic_DNA"/>
</dbReference>
<gene>
    <name evidence="1" type="ORF">R3P38DRAFT_3371639</name>
    <name evidence="2" type="ORF">R3P38DRAFT_3371640</name>
    <name evidence="3" type="ORF">R3P38DRAFT_3371641</name>
    <name evidence="4" type="ORF">R3P38DRAFT_3371642</name>
    <name evidence="5" type="ORF">R3P38DRAFT_3371643</name>
    <name evidence="6" type="ORF">R3P38DRAFT_3371644</name>
    <name evidence="7" type="ORF">R3P38DRAFT_3371645</name>
</gene>
<dbReference type="EMBL" id="JAWWNJ010000101">
    <property type="protein sequence ID" value="KAK6995883.1"/>
    <property type="molecule type" value="Genomic_DNA"/>
</dbReference>
<dbReference type="EMBL" id="JAWWNJ010000101">
    <property type="protein sequence ID" value="KAK6995874.1"/>
    <property type="molecule type" value="Genomic_DNA"/>
</dbReference>
<proteinExistence type="predicted"/>
<keyword evidence="8" id="KW-1185">Reference proteome</keyword>
<accession>A0AAV9ZXP2</accession>
<evidence type="ECO:0000313" key="2">
    <source>
        <dbReference type="EMBL" id="KAK6995876.1"/>
    </source>
</evidence>
<evidence type="ECO:0000313" key="1">
    <source>
        <dbReference type="EMBL" id="KAK6995874.1"/>
    </source>
</evidence>
<dbReference type="EMBL" id="JAWWNJ010000101">
    <property type="protein sequence ID" value="KAK6995881.1"/>
    <property type="molecule type" value="Genomic_DNA"/>
</dbReference>
<dbReference type="AlphaFoldDB" id="A0AAV9ZXP2"/>